<gene>
    <name evidence="1" type="ORF">AYI69_g2640</name>
</gene>
<dbReference type="AlphaFoldDB" id="A0A1R1YM21"/>
<comment type="caution">
    <text evidence="1">The sequence shown here is derived from an EMBL/GenBank/DDBJ whole genome shotgun (WGS) entry which is preliminary data.</text>
</comment>
<keyword evidence="2" id="KW-1185">Reference proteome</keyword>
<organism evidence="1 2">
    <name type="scientific">Smittium culicis</name>
    <dbReference type="NCBI Taxonomy" id="133412"/>
    <lineage>
        <taxon>Eukaryota</taxon>
        <taxon>Fungi</taxon>
        <taxon>Fungi incertae sedis</taxon>
        <taxon>Zoopagomycota</taxon>
        <taxon>Kickxellomycotina</taxon>
        <taxon>Harpellomycetes</taxon>
        <taxon>Harpellales</taxon>
        <taxon>Legeriomycetaceae</taxon>
        <taxon>Smittium</taxon>
    </lineage>
</organism>
<reference evidence="2" key="1">
    <citation type="submission" date="2017-01" db="EMBL/GenBank/DDBJ databases">
        <authorList>
            <person name="Wang Y."/>
            <person name="White M."/>
            <person name="Kvist S."/>
            <person name="Moncalvo J.-M."/>
        </authorList>
    </citation>
    <scope>NUCLEOTIDE SEQUENCE [LARGE SCALE GENOMIC DNA]</scope>
    <source>
        <strain evidence="2">ID-206-W2</strain>
    </source>
</reference>
<dbReference type="Proteomes" id="UP000187429">
    <property type="component" value="Unassembled WGS sequence"/>
</dbReference>
<name>A0A1R1YM21_9FUNG</name>
<feature type="non-terminal residue" evidence="1">
    <location>
        <position position="34"/>
    </location>
</feature>
<evidence type="ECO:0000313" key="2">
    <source>
        <dbReference type="Proteomes" id="UP000187429"/>
    </source>
</evidence>
<accession>A0A1R1YM21</accession>
<dbReference type="EMBL" id="LSSM01000778">
    <property type="protein sequence ID" value="OMJ27900.1"/>
    <property type="molecule type" value="Genomic_DNA"/>
</dbReference>
<evidence type="ECO:0000313" key="1">
    <source>
        <dbReference type="EMBL" id="OMJ27900.1"/>
    </source>
</evidence>
<sequence>MCPYAFLQCPEDPASGPDTYLEGQPSCLFPQFFG</sequence>
<protein>
    <submittedName>
        <fullName evidence="1">Uncharacterized protein</fullName>
    </submittedName>
</protein>
<proteinExistence type="predicted"/>